<dbReference type="Gene3D" id="3.30.70.1380">
    <property type="entry name" value="Transcriptional regulatory protein pf0864 domain like"/>
    <property type="match status" value="1"/>
</dbReference>
<sequence>MVLGALLDAGVPLEPIQSAIDSLHLPIHLEVREVQRCGFRAVHVEIRADEQPPQHRYVEDIEQLIFQAAITPSQRELALRILRRLALAESHVHGTPVSRVHLHEVGALDSIADILGAAVGLDLLGVQKFTSRPVPTGRGTVQTAHGWMPVPTPGTLALLQGVPLAPSDVEFELTTPTGAAILTTVVHEYTYTPAMRIDRVAHGAGSKNFLDRPNILRLWIGETITSQTGDSYEGDFIAVLETHVDDITPEVLAYCQERLMECGALDVFITQGIMKKGRAGFRITVLANSISVQTLEEIIFRETGTLGIRKYWCERTKLIRKYIQHEISHSALRFSQAYLPDGSLVSKPEYEECARLARAWNVPLRQVLLHCYSRIAEASPPLSPASQTVVSDLRIGQNKET</sequence>
<comment type="similarity">
    <text evidence="2">Belongs to the LarC family.</text>
</comment>
<dbReference type="GO" id="GO:0016151">
    <property type="term" value="F:nickel cation binding"/>
    <property type="evidence" value="ECO:0007669"/>
    <property type="project" value="UniProtKB-UniRule"/>
</dbReference>
<name>A0A7V9AAE4_9BACT</name>
<dbReference type="GO" id="GO:0016829">
    <property type="term" value="F:lyase activity"/>
    <property type="evidence" value="ECO:0007669"/>
    <property type="project" value="UniProtKB-UniRule"/>
</dbReference>
<evidence type="ECO:0000256" key="1">
    <source>
        <dbReference type="ARBA" id="ARBA00022596"/>
    </source>
</evidence>
<dbReference type="PANTHER" id="PTHR36566:SF1">
    <property type="entry name" value="PYRIDINIUM-3,5-BISTHIOCARBOXYLIC ACID MONONUCLEOTIDE NICKEL INSERTION PROTEIN"/>
    <property type="match status" value="1"/>
</dbReference>
<dbReference type="EMBL" id="JACEFB010000001">
    <property type="protein sequence ID" value="MBA2224617.1"/>
    <property type="molecule type" value="Genomic_DNA"/>
</dbReference>
<dbReference type="HAMAP" id="MF_01074">
    <property type="entry name" value="LarC"/>
    <property type="match status" value="1"/>
</dbReference>
<comment type="caution">
    <text evidence="3">The sequence shown here is derived from an EMBL/GenBank/DDBJ whole genome shotgun (WGS) entry which is preliminary data.</text>
</comment>
<organism evidence="3 4">
    <name type="scientific">Thermogemmata fonticola</name>
    <dbReference type="NCBI Taxonomy" id="2755323"/>
    <lineage>
        <taxon>Bacteria</taxon>
        <taxon>Pseudomonadati</taxon>
        <taxon>Planctomycetota</taxon>
        <taxon>Planctomycetia</taxon>
        <taxon>Gemmatales</taxon>
        <taxon>Gemmataceae</taxon>
        <taxon>Thermogemmata</taxon>
    </lineage>
</organism>
<dbReference type="NCBIfam" id="TIGR00299">
    <property type="entry name" value="nickel pincer cofactor biosynthesis protein LarC"/>
    <property type="match status" value="1"/>
</dbReference>
<dbReference type="Pfam" id="PF01969">
    <property type="entry name" value="Ni_insertion"/>
    <property type="match status" value="1"/>
</dbReference>
<reference evidence="3 4" key="1">
    <citation type="submission" date="2020-07" db="EMBL/GenBank/DDBJ databases">
        <title>Thermogemmata thermophila gen. nov., sp. nov., a novel moderate thermophilic planctomycete from a Kamchatka hot spring.</title>
        <authorList>
            <person name="Elcheninov A.G."/>
            <person name="Podosokorskaya O.A."/>
            <person name="Kovaleva O.L."/>
            <person name="Novikov A."/>
            <person name="Bonch-Osmolovskaya E.A."/>
            <person name="Toshchakov S.V."/>
            <person name="Kublanov I.V."/>
        </authorList>
    </citation>
    <scope>NUCLEOTIDE SEQUENCE [LARGE SCALE GENOMIC DNA]</scope>
    <source>
        <strain evidence="3 4">2918</strain>
    </source>
</reference>
<keyword evidence="1 2" id="KW-0533">Nickel</keyword>
<dbReference type="InterPro" id="IPR002822">
    <property type="entry name" value="Ni_insertion"/>
</dbReference>
<gene>
    <name evidence="3" type="primary">larC</name>
    <name evidence="3" type="ORF">H0921_00395</name>
</gene>
<evidence type="ECO:0000313" key="3">
    <source>
        <dbReference type="EMBL" id="MBA2224617.1"/>
    </source>
</evidence>
<keyword evidence="2" id="KW-0456">Lyase</keyword>
<protein>
    <recommendedName>
        <fullName evidence="2">Putative nickel insertion protein</fullName>
    </recommendedName>
</protein>
<evidence type="ECO:0000256" key="2">
    <source>
        <dbReference type="HAMAP-Rule" id="MF_01074"/>
    </source>
</evidence>
<dbReference type="PANTHER" id="PTHR36566">
    <property type="entry name" value="NICKEL INSERTION PROTEIN-RELATED"/>
    <property type="match status" value="1"/>
</dbReference>
<keyword evidence="4" id="KW-1185">Reference proteome</keyword>
<accession>A0A7V9AAE4</accession>
<proteinExistence type="inferred from homology"/>
<dbReference type="AlphaFoldDB" id="A0A7V9AAE4"/>
<dbReference type="Proteomes" id="UP000542342">
    <property type="component" value="Unassembled WGS sequence"/>
</dbReference>
<evidence type="ECO:0000313" key="4">
    <source>
        <dbReference type="Proteomes" id="UP000542342"/>
    </source>
</evidence>